<evidence type="ECO:0000256" key="4">
    <source>
        <dbReference type="ARBA" id="ARBA00022989"/>
    </source>
</evidence>
<organism evidence="7 8">
    <name type="scientific">Microvirga alba</name>
    <dbReference type="NCBI Taxonomy" id="2791025"/>
    <lineage>
        <taxon>Bacteria</taxon>
        <taxon>Pseudomonadati</taxon>
        <taxon>Pseudomonadota</taxon>
        <taxon>Alphaproteobacteria</taxon>
        <taxon>Hyphomicrobiales</taxon>
        <taxon>Methylobacteriaceae</taxon>
        <taxon>Microvirga</taxon>
    </lineage>
</organism>
<feature type="transmembrane region" description="Helical" evidence="6">
    <location>
        <begin position="6"/>
        <end position="26"/>
    </location>
</feature>
<dbReference type="PANTHER" id="PTHR30086:SF20">
    <property type="entry name" value="ARGININE EXPORTER PROTEIN ARGO-RELATED"/>
    <property type="match status" value="1"/>
</dbReference>
<evidence type="ECO:0000256" key="5">
    <source>
        <dbReference type="ARBA" id="ARBA00023136"/>
    </source>
</evidence>
<dbReference type="RefSeq" id="WP_196270999.1">
    <property type="nucleotide sequence ID" value="NZ_JADQDO010000002.1"/>
</dbReference>
<proteinExistence type="predicted"/>
<dbReference type="GO" id="GO:0005886">
    <property type="term" value="C:plasma membrane"/>
    <property type="evidence" value="ECO:0007669"/>
    <property type="project" value="UniProtKB-SubCell"/>
</dbReference>
<dbReference type="PIRSF" id="PIRSF006324">
    <property type="entry name" value="LeuE"/>
    <property type="match status" value="1"/>
</dbReference>
<gene>
    <name evidence="7" type="ORF">I2H38_06470</name>
</gene>
<comment type="subcellular location">
    <subcellularLocation>
        <location evidence="1">Cell membrane</location>
        <topology evidence="1">Multi-pass membrane protein</topology>
    </subcellularLocation>
</comment>
<evidence type="ECO:0000313" key="8">
    <source>
        <dbReference type="Proteomes" id="UP000599312"/>
    </source>
</evidence>
<comment type="caution">
    <text evidence="7">The sequence shown here is derived from an EMBL/GenBank/DDBJ whole genome shotgun (WGS) entry which is preliminary data.</text>
</comment>
<dbReference type="AlphaFoldDB" id="A0A931BSJ7"/>
<keyword evidence="8" id="KW-1185">Reference proteome</keyword>
<reference evidence="7" key="1">
    <citation type="submission" date="2020-11" db="EMBL/GenBank/DDBJ databases">
        <authorList>
            <person name="Kim M.K."/>
        </authorList>
    </citation>
    <scope>NUCLEOTIDE SEQUENCE</scope>
    <source>
        <strain evidence="7">BT350</strain>
    </source>
</reference>
<protein>
    <submittedName>
        <fullName evidence="7">LysE family translocator</fullName>
    </submittedName>
</protein>
<evidence type="ECO:0000256" key="6">
    <source>
        <dbReference type="SAM" id="Phobius"/>
    </source>
</evidence>
<dbReference type="InterPro" id="IPR001123">
    <property type="entry name" value="LeuE-type"/>
</dbReference>
<feature type="transmembrane region" description="Helical" evidence="6">
    <location>
        <begin position="148"/>
        <end position="169"/>
    </location>
</feature>
<evidence type="ECO:0000313" key="7">
    <source>
        <dbReference type="EMBL" id="MBF9233020.1"/>
    </source>
</evidence>
<keyword evidence="3 6" id="KW-0812">Transmembrane</keyword>
<dbReference type="Proteomes" id="UP000599312">
    <property type="component" value="Unassembled WGS sequence"/>
</dbReference>
<accession>A0A931BSJ7</accession>
<evidence type="ECO:0000256" key="3">
    <source>
        <dbReference type="ARBA" id="ARBA00022692"/>
    </source>
</evidence>
<evidence type="ECO:0000256" key="2">
    <source>
        <dbReference type="ARBA" id="ARBA00022475"/>
    </source>
</evidence>
<evidence type="ECO:0000256" key="1">
    <source>
        <dbReference type="ARBA" id="ARBA00004651"/>
    </source>
</evidence>
<sequence>MSWNTFLLFAPACFAINLAFGPNNLLSLTYGMRSGVRVAAVAALGRLVAFALMIFLAAIGLGAVLAASEQAFSVVKWAGAAYLVWLGVKILRASGKGEAVARDTFSRQPLATLVAQEFWTAIGNPKAILVFTAFFPQFIDLNAYGASFAVMGATFLLLEIVAIVLYALLGRRLGSFARTGRTLTWFNRVSGSTMVAFGVALAFARRPA</sequence>
<keyword evidence="5 6" id="KW-0472">Membrane</keyword>
<name>A0A931BSJ7_9HYPH</name>
<dbReference type="PANTHER" id="PTHR30086">
    <property type="entry name" value="ARGININE EXPORTER PROTEIN ARGO"/>
    <property type="match status" value="1"/>
</dbReference>
<keyword evidence="2" id="KW-1003">Cell membrane</keyword>
<dbReference type="EMBL" id="JADQDO010000002">
    <property type="protein sequence ID" value="MBF9233020.1"/>
    <property type="molecule type" value="Genomic_DNA"/>
</dbReference>
<feature type="transmembrane region" description="Helical" evidence="6">
    <location>
        <begin position="185"/>
        <end position="204"/>
    </location>
</feature>
<feature type="transmembrane region" description="Helical" evidence="6">
    <location>
        <begin position="38"/>
        <end position="65"/>
    </location>
</feature>
<dbReference type="GO" id="GO:0015171">
    <property type="term" value="F:amino acid transmembrane transporter activity"/>
    <property type="evidence" value="ECO:0007669"/>
    <property type="project" value="TreeGrafter"/>
</dbReference>
<keyword evidence="4 6" id="KW-1133">Transmembrane helix</keyword>
<dbReference type="Pfam" id="PF01810">
    <property type="entry name" value="LysE"/>
    <property type="match status" value="1"/>
</dbReference>